<sequence length="155" mass="17588">MTELLDETLSIEIAARIKSNRKNCFDNACKAALATEGAIYVQGFLAVPGAPYKPIEYSWIELDERIVDPTFPHLGLIAQDIHYFPVQRFSVKKLKAILEESKEDYPEDDPLPVYGNQPYEYYGDLMLGGSDYQNAYYLAAAKCRELNQPKKQDAN</sequence>
<protein>
    <submittedName>
        <fullName evidence="1">Uncharacterized protein</fullName>
    </submittedName>
</protein>
<accession>A0ABX2D5E4</accession>
<reference evidence="1 2" key="1">
    <citation type="journal article" date="2020" name="Sci. Rep.">
        <title>A novel cyanobacterial geosmin producer, revising GeoA distribution and dispersion patterns in Bacteria.</title>
        <authorList>
            <person name="Churro C."/>
            <person name="Semedo-Aguiar A.P."/>
            <person name="Silva A.D."/>
            <person name="Pereira-Leal J.B."/>
            <person name="Leite R.B."/>
        </authorList>
    </citation>
    <scope>NUCLEOTIDE SEQUENCE [LARGE SCALE GENOMIC DNA]</scope>
    <source>
        <strain evidence="1 2">IPMA8</strain>
    </source>
</reference>
<evidence type="ECO:0000313" key="1">
    <source>
        <dbReference type="EMBL" id="NQE37852.1"/>
    </source>
</evidence>
<name>A0ABX2D5E4_9CYAN</name>
<keyword evidence="2" id="KW-1185">Reference proteome</keyword>
<evidence type="ECO:0000313" key="2">
    <source>
        <dbReference type="Proteomes" id="UP000702425"/>
    </source>
</evidence>
<comment type="caution">
    <text evidence="1">The sequence shown here is derived from an EMBL/GenBank/DDBJ whole genome shotgun (WGS) entry which is preliminary data.</text>
</comment>
<proteinExistence type="predicted"/>
<organism evidence="1 2">
    <name type="scientific">Microcoleus asticus IPMA8</name>
    <dbReference type="NCBI Taxonomy" id="2563858"/>
    <lineage>
        <taxon>Bacteria</taxon>
        <taxon>Bacillati</taxon>
        <taxon>Cyanobacteriota</taxon>
        <taxon>Cyanophyceae</taxon>
        <taxon>Oscillatoriophycideae</taxon>
        <taxon>Oscillatoriales</taxon>
        <taxon>Microcoleaceae</taxon>
        <taxon>Microcoleus</taxon>
        <taxon>Microcoleus asticus</taxon>
    </lineage>
</organism>
<gene>
    <name evidence="1" type="ORF">E5S67_05633</name>
</gene>
<dbReference type="RefSeq" id="WP_172192216.1">
    <property type="nucleotide sequence ID" value="NZ_CAWPPK010000064.1"/>
</dbReference>
<dbReference type="Proteomes" id="UP000702425">
    <property type="component" value="Unassembled WGS sequence"/>
</dbReference>
<dbReference type="EMBL" id="SRRZ01000156">
    <property type="protein sequence ID" value="NQE37852.1"/>
    <property type="molecule type" value="Genomic_DNA"/>
</dbReference>